<dbReference type="Pfam" id="PF13442">
    <property type="entry name" value="Cytochrome_CBB3"/>
    <property type="match status" value="1"/>
</dbReference>
<evidence type="ECO:0000256" key="4">
    <source>
        <dbReference type="ARBA" id="ARBA00022982"/>
    </source>
</evidence>
<gene>
    <name evidence="9" type="ORF">SOASR032_12740</name>
</gene>
<feature type="transmembrane region" description="Helical" evidence="7">
    <location>
        <begin position="12"/>
        <end position="35"/>
    </location>
</feature>
<name>A0ABQ5LGI8_9GAMM</name>
<keyword evidence="7" id="KW-0812">Transmembrane</keyword>
<dbReference type="InterPro" id="IPR003468">
    <property type="entry name" value="Cyt_c_oxidase_monohaem-su/FixO"/>
</dbReference>
<keyword evidence="3 6" id="KW-0479">Metal-binding</keyword>
<keyword evidence="2 6" id="KW-0349">Heme</keyword>
<dbReference type="PROSITE" id="PS51007">
    <property type="entry name" value="CYTC"/>
    <property type="match status" value="3"/>
</dbReference>
<evidence type="ECO:0000256" key="5">
    <source>
        <dbReference type="ARBA" id="ARBA00023004"/>
    </source>
</evidence>
<keyword evidence="10" id="KW-1185">Reference proteome</keyword>
<dbReference type="InterPro" id="IPR036909">
    <property type="entry name" value="Cyt_c-like_dom_sf"/>
</dbReference>
<dbReference type="PANTHER" id="PTHR37823">
    <property type="entry name" value="CYTOCHROME C-553-LIKE"/>
    <property type="match status" value="1"/>
</dbReference>
<dbReference type="InterPro" id="IPR051811">
    <property type="entry name" value="Cytochrome_c550/c551-like"/>
</dbReference>
<sequence>MKQRQSGKFFSFSLVVMFVAGVGFFFLSIVALGILPGIRLEQSIAENAPVNYRPYTEEQQRGRTIYAAEGCAYCHTQQVRFTPEDRRRWGPSTEPWETKYDSPHLWGTRRVGPDLARESEVRSNDWQYTHLYNPRYIVPNSVMPGYAWMFDGSADKPLQPARDLVAYLQILGRERQDLMANDPQQSQQIQANPARTLKGASGDVLTTLTLPTGDQQRGQTVWNNYCSACHGAQADGNSVAARSLLPRPTNLTAFSYDPLAFATILHNGVAGSSMPAWRDLSPQQVADIYAWLTTLRTKADNKALSTASIAQGAELFANNCTSCHGVNGDGQGPAAALYKPAPFDFLHQQPDAQEIDRVLRQGVPGTAMPPFPTMSAAQRAALASYVRSLHQPEKAANTHP</sequence>
<dbReference type="Proteomes" id="UP001059610">
    <property type="component" value="Unassembled WGS sequence"/>
</dbReference>
<organism evidence="9 10">
    <name type="scientific">Pragia fontium</name>
    <dbReference type="NCBI Taxonomy" id="82985"/>
    <lineage>
        <taxon>Bacteria</taxon>
        <taxon>Pseudomonadati</taxon>
        <taxon>Pseudomonadota</taxon>
        <taxon>Gammaproteobacteria</taxon>
        <taxon>Enterobacterales</taxon>
        <taxon>Budviciaceae</taxon>
        <taxon>Pragia</taxon>
    </lineage>
</organism>
<keyword evidence="7" id="KW-0472">Membrane</keyword>
<dbReference type="SUPFAM" id="SSF46626">
    <property type="entry name" value="Cytochrome c"/>
    <property type="match status" value="3"/>
</dbReference>
<dbReference type="RefSeq" id="WP_047781212.1">
    <property type="nucleotide sequence ID" value="NZ_BRLJ01000002.1"/>
</dbReference>
<feature type="domain" description="Cytochrome c" evidence="8">
    <location>
        <begin position="213"/>
        <end position="296"/>
    </location>
</feature>
<keyword evidence="4" id="KW-0249">Electron transport</keyword>
<dbReference type="EMBL" id="BRLJ01000002">
    <property type="protein sequence ID" value="GKX62705.1"/>
    <property type="molecule type" value="Genomic_DNA"/>
</dbReference>
<evidence type="ECO:0000256" key="7">
    <source>
        <dbReference type="SAM" id="Phobius"/>
    </source>
</evidence>
<keyword evidence="1" id="KW-0813">Transport</keyword>
<keyword evidence="7" id="KW-1133">Transmembrane helix</keyword>
<reference evidence="9" key="1">
    <citation type="submission" date="2022-06" db="EMBL/GenBank/DDBJ databases">
        <title>Draft genome sequences of Pragia fontium str. JCM24417.</title>
        <authorList>
            <person name="Wakabayashi Y."/>
            <person name="Kojima K."/>
        </authorList>
    </citation>
    <scope>NUCLEOTIDE SEQUENCE</scope>
    <source>
        <strain evidence="9">JCM 24417</strain>
    </source>
</reference>
<proteinExistence type="predicted"/>
<dbReference type="Pfam" id="PF02433">
    <property type="entry name" value="FixO"/>
    <property type="match status" value="1"/>
</dbReference>
<evidence type="ECO:0000256" key="2">
    <source>
        <dbReference type="ARBA" id="ARBA00022617"/>
    </source>
</evidence>
<dbReference type="PANTHER" id="PTHR37823:SF1">
    <property type="entry name" value="CYTOCHROME C-553-LIKE"/>
    <property type="match status" value="1"/>
</dbReference>
<protein>
    <recommendedName>
        <fullName evidence="8">Cytochrome c domain-containing protein</fullName>
    </recommendedName>
</protein>
<evidence type="ECO:0000259" key="8">
    <source>
        <dbReference type="PROSITE" id="PS51007"/>
    </source>
</evidence>
<dbReference type="Gene3D" id="1.10.760.10">
    <property type="entry name" value="Cytochrome c-like domain"/>
    <property type="match status" value="3"/>
</dbReference>
<evidence type="ECO:0000256" key="3">
    <source>
        <dbReference type="ARBA" id="ARBA00022723"/>
    </source>
</evidence>
<accession>A0ABQ5LGI8</accession>
<evidence type="ECO:0000313" key="9">
    <source>
        <dbReference type="EMBL" id="GKX62705.1"/>
    </source>
</evidence>
<feature type="domain" description="Cytochrome c" evidence="8">
    <location>
        <begin position="307"/>
        <end position="390"/>
    </location>
</feature>
<feature type="domain" description="Cytochrome c" evidence="8">
    <location>
        <begin position="57"/>
        <end position="172"/>
    </location>
</feature>
<evidence type="ECO:0000256" key="1">
    <source>
        <dbReference type="ARBA" id="ARBA00022448"/>
    </source>
</evidence>
<evidence type="ECO:0000313" key="10">
    <source>
        <dbReference type="Proteomes" id="UP001059610"/>
    </source>
</evidence>
<keyword evidence="5 6" id="KW-0408">Iron</keyword>
<comment type="caution">
    <text evidence="9">The sequence shown here is derived from an EMBL/GenBank/DDBJ whole genome shotgun (WGS) entry which is preliminary data.</text>
</comment>
<dbReference type="InterPro" id="IPR009056">
    <property type="entry name" value="Cyt_c-like_dom"/>
</dbReference>
<dbReference type="Pfam" id="PF00034">
    <property type="entry name" value="Cytochrom_C"/>
    <property type="match status" value="1"/>
</dbReference>
<evidence type="ECO:0000256" key="6">
    <source>
        <dbReference type="PROSITE-ProRule" id="PRU00433"/>
    </source>
</evidence>